<evidence type="ECO:0000256" key="3">
    <source>
        <dbReference type="ARBA" id="ARBA00022448"/>
    </source>
</evidence>
<dbReference type="RefSeq" id="WP_379582586.1">
    <property type="nucleotide sequence ID" value="NZ_JBHSQW010000009.1"/>
</dbReference>
<feature type="transmembrane region" description="Helical" evidence="11">
    <location>
        <begin position="208"/>
        <end position="227"/>
    </location>
</feature>
<accession>A0ABW1IXM1</accession>
<feature type="transmembrane region" description="Helical" evidence="11">
    <location>
        <begin position="123"/>
        <end position="142"/>
    </location>
</feature>
<keyword evidence="11" id="KW-1003">Cell membrane</keyword>
<proteinExistence type="inferred from homology"/>
<feature type="transmembrane region" description="Helical" evidence="11">
    <location>
        <begin position="34"/>
        <end position="52"/>
    </location>
</feature>
<comment type="similarity">
    <text evidence="2 11 12">Belongs to the ATPase A chain family.</text>
</comment>
<dbReference type="InterPro" id="IPR000568">
    <property type="entry name" value="ATP_synth_F0_asu"/>
</dbReference>
<evidence type="ECO:0000256" key="11">
    <source>
        <dbReference type="HAMAP-Rule" id="MF_01393"/>
    </source>
</evidence>
<dbReference type="SUPFAM" id="SSF81336">
    <property type="entry name" value="F1F0 ATP synthase subunit A"/>
    <property type="match status" value="1"/>
</dbReference>
<evidence type="ECO:0000256" key="2">
    <source>
        <dbReference type="ARBA" id="ARBA00006810"/>
    </source>
</evidence>
<dbReference type="InterPro" id="IPR045082">
    <property type="entry name" value="ATP_syn_F0_a_bact/chloroplast"/>
</dbReference>
<evidence type="ECO:0000313" key="13">
    <source>
        <dbReference type="EMBL" id="MFC5993223.1"/>
    </source>
</evidence>
<comment type="caution">
    <text evidence="13">The sequence shown here is derived from an EMBL/GenBank/DDBJ whole genome shotgun (WGS) entry which is preliminary data.</text>
</comment>
<dbReference type="PANTHER" id="PTHR42823">
    <property type="entry name" value="ATP SYNTHASE SUBUNIT A, CHLOROPLASTIC"/>
    <property type="match status" value="1"/>
</dbReference>
<evidence type="ECO:0000256" key="9">
    <source>
        <dbReference type="ARBA" id="ARBA00023136"/>
    </source>
</evidence>
<feature type="transmembrane region" description="Helical" evidence="11">
    <location>
        <begin position="89"/>
        <end position="111"/>
    </location>
</feature>
<evidence type="ECO:0000256" key="12">
    <source>
        <dbReference type="RuleBase" id="RU000483"/>
    </source>
</evidence>
<gene>
    <name evidence="11 13" type="primary">atpB</name>
    <name evidence="13" type="ORF">ACFQE5_03235</name>
</gene>
<evidence type="ECO:0000256" key="5">
    <source>
        <dbReference type="ARBA" id="ARBA00022692"/>
    </source>
</evidence>
<dbReference type="HAMAP" id="MF_01393">
    <property type="entry name" value="ATP_synth_a_bact"/>
    <property type="match status" value="1"/>
</dbReference>
<dbReference type="InterPro" id="IPR023011">
    <property type="entry name" value="ATP_synth_F0_asu_AS"/>
</dbReference>
<dbReference type="NCBIfam" id="TIGR01131">
    <property type="entry name" value="ATP_synt_6_or_A"/>
    <property type="match status" value="1"/>
</dbReference>
<dbReference type="InterPro" id="IPR035908">
    <property type="entry name" value="F0_ATP_A_sf"/>
</dbReference>
<keyword evidence="6 11" id="KW-0375">Hydrogen ion transport</keyword>
<sequence length="237" mass="25887">MSTAGPLAAGGGEVKIGEHWTAHPFGFTLNLDTIVGTLVAGAIVVGLGLWVAHGASVGKPTKLQIALEVTKEQIEQQVEDNLGIRTAPWVVPFAFTIALLILLSNLLAILPSEEWLPPPTADVNLTFALSIVVMLAVWFTAIKRHPVRFFAHFKNPMAIIEELTKPISLSLRLFGNVLSGVIMIQLIILLFPIWLFWVPFTAWKLFDIFIAVLQAVIFTILTIIYFGQALGGESDAH</sequence>
<comment type="function">
    <text evidence="11 12">Key component of the proton channel; it plays a direct role in the translocation of protons across the membrane.</text>
</comment>
<keyword evidence="5 11" id="KW-0812">Transmembrane</keyword>
<dbReference type="Pfam" id="PF00119">
    <property type="entry name" value="ATP-synt_A"/>
    <property type="match status" value="1"/>
</dbReference>
<keyword evidence="8 11" id="KW-0406">Ion transport</keyword>
<dbReference type="PANTHER" id="PTHR42823:SF3">
    <property type="entry name" value="ATP SYNTHASE SUBUNIT A, CHLOROPLASTIC"/>
    <property type="match status" value="1"/>
</dbReference>
<feature type="transmembrane region" description="Helical" evidence="11">
    <location>
        <begin position="173"/>
        <end position="196"/>
    </location>
</feature>
<evidence type="ECO:0000256" key="4">
    <source>
        <dbReference type="ARBA" id="ARBA00022547"/>
    </source>
</evidence>
<dbReference type="CDD" id="cd00310">
    <property type="entry name" value="ATP-synt_Fo_a_6"/>
    <property type="match status" value="1"/>
</dbReference>
<keyword evidence="3 11" id="KW-0813">Transport</keyword>
<evidence type="ECO:0000256" key="8">
    <source>
        <dbReference type="ARBA" id="ARBA00023065"/>
    </source>
</evidence>
<organism evidence="13 14">
    <name type="scientific">Pseudonocardia hispaniensis</name>
    <dbReference type="NCBI Taxonomy" id="904933"/>
    <lineage>
        <taxon>Bacteria</taxon>
        <taxon>Bacillati</taxon>
        <taxon>Actinomycetota</taxon>
        <taxon>Actinomycetes</taxon>
        <taxon>Pseudonocardiales</taxon>
        <taxon>Pseudonocardiaceae</taxon>
        <taxon>Pseudonocardia</taxon>
    </lineage>
</organism>
<dbReference type="EMBL" id="JBHSQW010000009">
    <property type="protein sequence ID" value="MFC5993223.1"/>
    <property type="molecule type" value="Genomic_DNA"/>
</dbReference>
<keyword evidence="14" id="KW-1185">Reference proteome</keyword>
<evidence type="ECO:0000256" key="10">
    <source>
        <dbReference type="ARBA" id="ARBA00023310"/>
    </source>
</evidence>
<comment type="subcellular location">
    <subcellularLocation>
        <location evidence="11 12">Cell membrane</location>
        <topology evidence="11 12">Multi-pass membrane protein</topology>
    </subcellularLocation>
    <subcellularLocation>
        <location evidence="1">Membrane</location>
        <topology evidence="1">Multi-pass membrane protein</topology>
    </subcellularLocation>
</comment>
<evidence type="ECO:0000256" key="1">
    <source>
        <dbReference type="ARBA" id="ARBA00004141"/>
    </source>
</evidence>
<evidence type="ECO:0000256" key="7">
    <source>
        <dbReference type="ARBA" id="ARBA00022989"/>
    </source>
</evidence>
<dbReference type="PROSITE" id="PS00449">
    <property type="entry name" value="ATPASE_A"/>
    <property type="match status" value="1"/>
</dbReference>
<dbReference type="Proteomes" id="UP001596302">
    <property type="component" value="Unassembled WGS sequence"/>
</dbReference>
<dbReference type="Gene3D" id="1.20.120.220">
    <property type="entry name" value="ATP synthase, F0 complex, subunit A"/>
    <property type="match status" value="1"/>
</dbReference>
<evidence type="ECO:0000313" key="14">
    <source>
        <dbReference type="Proteomes" id="UP001596302"/>
    </source>
</evidence>
<dbReference type="PRINTS" id="PR00123">
    <property type="entry name" value="ATPASEA"/>
</dbReference>
<evidence type="ECO:0000256" key="6">
    <source>
        <dbReference type="ARBA" id="ARBA00022781"/>
    </source>
</evidence>
<keyword evidence="7 11" id="KW-1133">Transmembrane helix</keyword>
<keyword evidence="9 11" id="KW-0472">Membrane</keyword>
<name>A0ABW1IXM1_9PSEU</name>
<protein>
    <recommendedName>
        <fullName evidence="11 12">ATP synthase subunit a</fullName>
    </recommendedName>
    <alternativeName>
        <fullName evidence="11">ATP synthase F0 sector subunit a</fullName>
    </alternativeName>
    <alternativeName>
        <fullName evidence="11">F-ATPase subunit 6</fullName>
    </alternativeName>
</protein>
<reference evidence="14" key="1">
    <citation type="journal article" date="2019" name="Int. J. Syst. Evol. Microbiol.">
        <title>The Global Catalogue of Microorganisms (GCM) 10K type strain sequencing project: providing services to taxonomists for standard genome sequencing and annotation.</title>
        <authorList>
            <consortium name="The Broad Institute Genomics Platform"/>
            <consortium name="The Broad Institute Genome Sequencing Center for Infectious Disease"/>
            <person name="Wu L."/>
            <person name="Ma J."/>
        </authorList>
    </citation>
    <scope>NUCLEOTIDE SEQUENCE [LARGE SCALE GENOMIC DNA]</scope>
    <source>
        <strain evidence="14">CCM 8391</strain>
    </source>
</reference>
<keyword evidence="10 11" id="KW-0066">ATP synthesis</keyword>
<keyword evidence="4 11" id="KW-0138">CF(0)</keyword>